<dbReference type="EMBL" id="AP019376">
    <property type="protein sequence ID" value="BBH87967.1"/>
    <property type="molecule type" value="Genomic_DNA"/>
</dbReference>
<reference evidence="5" key="1">
    <citation type="submission" date="2018-12" db="EMBL/GenBank/DDBJ databases">
        <title>Novel natural products biosynthetic potential of the class Ktedonobacteria.</title>
        <authorList>
            <person name="Zheng Y."/>
            <person name="Saitou A."/>
            <person name="Wang C.M."/>
            <person name="Toyoda A."/>
            <person name="Minakuchi Y."/>
            <person name="Sekiguchi Y."/>
            <person name="Ueda K."/>
            <person name="Takano H."/>
            <person name="Sakai Y."/>
            <person name="Yokota A."/>
            <person name="Yabe S."/>
        </authorList>
    </citation>
    <scope>NUCLEOTIDE SEQUENCE</scope>
    <source>
        <strain evidence="5">COM3</strain>
    </source>
</reference>
<dbReference type="InterPro" id="IPR036388">
    <property type="entry name" value="WH-like_DNA-bd_sf"/>
</dbReference>
<feature type="domain" description="HTH hxlR-type" evidence="4">
    <location>
        <begin position="12"/>
        <end position="110"/>
    </location>
</feature>
<gene>
    <name evidence="5" type="ORF">KTC_27180</name>
</gene>
<dbReference type="SUPFAM" id="SSF46785">
    <property type="entry name" value="Winged helix' DNA-binding domain"/>
    <property type="match status" value="1"/>
</dbReference>
<keyword evidence="1" id="KW-0805">Transcription regulation</keyword>
<evidence type="ECO:0000256" key="1">
    <source>
        <dbReference type="ARBA" id="ARBA00023015"/>
    </source>
</evidence>
<organism evidence="5">
    <name type="scientific">Thermosporothrix sp. COM3</name>
    <dbReference type="NCBI Taxonomy" id="2490863"/>
    <lineage>
        <taxon>Bacteria</taxon>
        <taxon>Bacillati</taxon>
        <taxon>Chloroflexota</taxon>
        <taxon>Ktedonobacteria</taxon>
        <taxon>Ktedonobacterales</taxon>
        <taxon>Thermosporotrichaceae</taxon>
        <taxon>Thermosporothrix</taxon>
    </lineage>
</organism>
<dbReference type="PANTHER" id="PTHR33204">
    <property type="entry name" value="TRANSCRIPTIONAL REGULATOR, MARR FAMILY"/>
    <property type="match status" value="1"/>
</dbReference>
<dbReference type="PANTHER" id="PTHR33204:SF33">
    <property type="entry name" value="TRANSCRIPTIONAL REGULATOR, MARR FAMILY"/>
    <property type="match status" value="1"/>
</dbReference>
<dbReference type="PROSITE" id="PS51118">
    <property type="entry name" value="HTH_HXLR"/>
    <property type="match status" value="1"/>
</dbReference>
<dbReference type="Gene3D" id="1.10.10.10">
    <property type="entry name" value="Winged helix-like DNA-binding domain superfamily/Winged helix DNA-binding domain"/>
    <property type="match status" value="1"/>
</dbReference>
<evidence type="ECO:0000313" key="5">
    <source>
        <dbReference type="EMBL" id="BBH87967.1"/>
    </source>
</evidence>
<evidence type="ECO:0000259" key="4">
    <source>
        <dbReference type="PROSITE" id="PS51118"/>
    </source>
</evidence>
<dbReference type="Pfam" id="PF01638">
    <property type="entry name" value="HxlR"/>
    <property type="match status" value="1"/>
</dbReference>
<keyword evidence="3" id="KW-0804">Transcription</keyword>
<evidence type="ECO:0000256" key="3">
    <source>
        <dbReference type="ARBA" id="ARBA00023163"/>
    </source>
</evidence>
<dbReference type="InterPro" id="IPR036390">
    <property type="entry name" value="WH_DNA-bd_sf"/>
</dbReference>
<dbReference type="CDD" id="cd00090">
    <property type="entry name" value="HTH_ARSR"/>
    <property type="match status" value="1"/>
</dbReference>
<dbReference type="InterPro" id="IPR002577">
    <property type="entry name" value="HTH_HxlR"/>
</dbReference>
<dbReference type="GO" id="GO:0003677">
    <property type="term" value="F:DNA binding"/>
    <property type="evidence" value="ECO:0007669"/>
    <property type="project" value="UniProtKB-KW"/>
</dbReference>
<dbReference type="AlphaFoldDB" id="A0A455SHK5"/>
<protein>
    <submittedName>
        <fullName evidence="5">MarR family transcriptional regulator</fullName>
    </submittedName>
</protein>
<dbReference type="InterPro" id="IPR011991">
    <property type="entry name" value="ArsR-like_HTH"/>
</dbReference>
<keyword evidence="2" id="KW-0238">DNA-binding</keyword>
<sequence length="121" mass="14336">MREPIHTKNYRCLVEATADVIGGKWKTVILYYLLESPKRFNELKRLLPGISQRILTQQLRELELDGIIHREIYKEVPPRVEYSVTDFGFSLKPIILLMLNWGEQYMQHFGGYIEACEHERL</sequence>
<evidence type="ECO:0000256" key="2">
    <source>
        <dbReference type="ARBA" id="ARBA00023125"/>
    </source>
</evidence>
<proteinExistence type="predicted"/>
<accession>A0A455SHK5</accession>
<name>A0A455SHK5_9CHLR</name>